<protein>
    <submittedName>
        <fullName evidence="3">Uncharacterized protein</fullName>
    </submittedName>
</protein>
<dbReference type="OrthoDB" id="447756at2759"/>
<sequence>MNAIITAAFLLSTSVTEVVSFAASSTNCNGRGRMINCRPARTELAVVSPADLSFLVSDAADAISTAVDTVASVSSQDSVAEVTSSVAQPEGFTPSYSKASYYTTLALYAASFPGLWSQVKRSTKAKIKRKTYVSPGENAEGGKTQRQQAGEIMAYMKANNYEVADAGEKIIFKGLVQQSKSQAFFLTFCTALGMASLALVLQIQFQDLELPVIGKPNWFLLTLLSPYAGIYYWRSGDRVDDFEVKLSSNDDDTMNEITVQGNDEEIDRMWRALELQEKGMVRVEGVFS</sequence>
<feature type="transmembrane region" description="Helical" evidence="1">
    <location>
        <begin position="183"/>
        <end position="205"/>
    </location>
</feature>
<organism evidence="3 4">
    <name type="scientific">Thalassiosira oceanica</name>
    <name type="common">Marine diatom</name>
    <dbReference type="NCBI Taxonomy" id="159749"/>
    <lineage>
        <taxon>Eukaryota</taxon>
        <taxon>Sar</taxon>
        <taxon>Stramenopiles</taxon>
        <taxon>Ochrophyta</taxon>
        <taxon>Bacillariophyta</taxon>
        <taxon>Coscinodiscophyceae</taxon>
        <taxon>Thalassiosirophycidae</taxon>
        <taxon>Thalassiosirales</taxon>
        <taxon>Thalassiosiraceae</taxon>
        <taxon>Thalassiosira</taxon>
    </lineage>
</organism>
<evidence type="ECO:0000256" key="2">
    <source>
        <dbReference type="SAM" id="SignalP"/>
    </source>
</evidence>
<dbReference type="OMA" id="WFWLTIL"/>
<dbReference type="Pfam" id="PF12046">
    <property type="entry name" value="CCB1"/>
    <property type="match status" value="1"/>
</dbReference>
<keyword evidence="1" id="KW-1133">Transmembrane helix</keyword>
<dbReference type="AlphaFoldDB" id="K0SQW6"/>
<dbReference type="EMBL" id="AGNL01012659">
    <property type="protein sequence ID" value="EJK67765.1"/>
    <property type="molecule type" value="Genomic_DNA"/>
</dbReference>
<dbReference type="eggNOG" id="ENOG502QR1Q">
    <property type="taxonomic scope" value="Eukaryota"/>
</dbReference>
<evidence type="ECO:0000313" key="3">
    <source>
        <dbReference type="EMBL" id="EJK67765.1"/>
    </source>
</evidence>
<evidence type="ECO:0000313" key="4">
    <source>
        <dbReference type="Proteomes" id="UP000266841"/>
    </source>
</evidence>
<dbReference type="InterPro" id="IPR021919">
    <property type="entry name" value="CCB1"/>
</dbReference>
<reference evidence="3 4" key="1">
    <citation type="journal article" date="2012" name="Genome Biol.">
        <title>Genome and low-iron response of an oceanic diatom adapted to chronic iron limitation.</title>
        <authorList>
            <person name="Lommer M."/>
            <person name="Specht M."/>
            <person name="Roy A.S."/>
            <person name="Kraemer L."/>
            <person name="Andreson R."/>
            <person name="Gutowska M.A."/>
            <person name="Wolf J."/>
            <person name="Bergner S.V."/>
            <person name="Schilhabel M.B."/>
            <person name="Klostermeier U.C."/>
            <person name="Beiko R.G."/>
            <person name="Rosenstiel P."/>
            <person name="Hippler M."/>
            <person name="Laroche J."/>
        </authorList>
    </citation>
    <scope>NUCLEOTIDE SEQUENCE [LARGE SCALE GENOMIC DNA]</scope>
    <source>
        <strain evidence="3 4">CCMP1005</strain>
    </source>
</reference>
<gene>
    <name evidence="3" type="ORF">THAOC_11161</name>
</gene>
<feature type="transmembrane region" description="Helical" evidence="1">
    <location>
        <begin position="217"/>
        <end position="233"/>
    </location>
</feature>
<dbReference type="Proteomes" id="UP000266841">
    <property type="component" value="Unassembled WGS sequence"/>
</dbReference>
<accession>K0SQW6</accession>
<keyword evidence="1" id="KW-0472">Membrane</keyword>
<keyword evidence="4" id="KW-1185">Reference proteome</keyword>
<comment type="caution">
    <text evidence="3">The sequence shown here is derived from an EMBL/GenBank/DDBJ whole genome shotgun (WGS) entry which is preliminary data.</text>
</comment>
<feature type="signal peptide" evidence="2">
    <location>
        <begin position="1"/>
        <end position="20"/>
    </location>
</feature>
<name>K0SQW6_THAOC</name>
<keyword evidence="1" id="KW-0812">Transmembrane</keyword>
<dbReference type="PANTHER" id="PTHR35302:SF1">
    <property type="entry name" value="PROTEIN COFACTOR ASSEMBLY OF COMPLEX C SUBUNIT B CCB1, CHLOROPLASTIC"/>
    <property type="match status" value="1"/>
</dbReference>
<evidence type="ECO:0000256" key="1">
    <source>
        <dbReference type="SAM" id="Phobius"/>
    </source>
</evidence>
<keyword evidence="2" id="KW-0732">Signal</keyword>
<dbReference type="PANTHER" id="PTHR35302">
    <property type="match status" value="1"/>
</dbReference>
<proteinExistence type="predicted"/>
<feature type="chain" id="PRO_5030173087" evidence="2">
    <location>
        <begin position="21"/>
        <end position="288"/>
    </location>
</feature>